<evidence type="ECO:0000313" key="1">
    <source>
        <dbReference type="EMBL" id="QGM46006.1"/>
    </source>
</evidence>
<accession>A0A6B8KCP5</accession>
<dbReference type="EMBL" id="CP046052">
    <property type="protein sequence ID" value="QGM46006.1"/>
    <property type="molecule type" value="Genomic_DNA"/>
</dbReference>
<keyword evidence="2" id="KW-1185">Reference proteome</keyword>
<evidence type="ECO:0000313" key="2">
    <source>
        <dbReference type="Proteomes" id="UP000309061"/>
    </source>
</evidence>
<dbReference type="KEGG" id="mhey:H2LOC_009995"/>
<protein>
    <submittedName>
        <fullName evidence="1">Uncharacterized protein</fullName>
    </submittedName>
</protein>
<reference evidence="1 2" key="1">
    <citation type="submission" date="2019-11" db="EMBL/GenBank/DDBJ databases">
        <title>The genome sequence of Methylocystis heyeri.</title>
        <authorList>
            <person name="Oshkin I.Y."/>
            <person name="Miroshnikov K."/>
            <person name="Dedysh S.N."/>
        </authorList>
    </citation>
    <scope>NUCLEOTIDE SEQUENCE [LARGE SCALE GENOMIC DNA]</scope>
    <source>
        <strain evidence="1 2">H2</strain>
    </source>
</reference>
<dbReference type="AlphaFoldDB" id="A0A6B8KCP5"/>
<organism evidence="1 2">
    <name type="scientific">Methylocystis heyeri</name>
    <dbReference type="NCBI Taxonomy" id="391905"/>
    <lineage>
        <taxon>Bacteria</taxon>
        <taxon>Pseudomonadati</taxon>
        <taxon>Pseudomonadota</taxon>
        <taxon>Alphaproteobacteria</taxon>
        <taxon>Hyphomicrobiales</taxon>
        <taxon>Methylocystaceae</taxon>
        <taxon>Methylocystis</taxon>
    </lineage>
</organism>
<sequence>MTKDRLTFRLTTDGDQGELFIEAIVGRFSGAGSAWFNLEAIEDQLAGFEACPISRLVPPRIQGGYYDSGELEEEHLFCSIVPTNSTGSLAFMIRLATPGRVSSACRFSFSGEFATDYEQARRFARELRALISQGGGSFVLYSES</sequence>
<dbReference type="OrthoDB" id="8234340at2"/>
<dbReference type="RefSeq" id="WP_136496268.1">
    <property type="nucleotide sequence ID" value="NZ_CP046052.1"/>
</dbReference>
<proteinExistence type="predicted"/>
<name>A0A6B8KCP5_9HYPH</name>
<gene>
    <name evidence="1" type="ORF">H2LOC_009995</name>
</gene>
<dbReference type="Proteomes" id="UP000309061">
    <property type="component" value="Chromosome"/>
</dbReference>